<evidence type="ECO:0000313" key="10">
    <source>
        <dbReference type="EMBL" id="VYT89253.1"/>
    </source>
</evidence>
<evidence type="ECO:0000256" key="2">
    <source>
        <dbReference type="ARBA" id="ARBA00022448"/>
    </source>
</evidence>
<evidence type="ECO:0000256" key="9">
    <source>
        <dbReference type="RuleBase" id="RU003942"/>
    </source>
</evidence>
<dbReference type="Gene3D" id="1.10.3730.20">
    <property type="match status" value="1"/>
</dbReference>
<protein>
    <recommendedName>
        <fullName evidence="8">Guanidinium exporter</fullName>
    </recommendedName>
</protein>
<evidence type="ECO:0000256" key="6">
    <source>
        <dbReference type="ARBA" id="ARBA00023136"/>
    </source>
</evidence>
<dbReference type="PANTHER" id="PTHR30561:SF0">
    <property type="entry name" value="GUANIDINIUM EXPORTER"/>
    <property type="match status" value="1"/>
</dbReference>
<reference evidence="10" key="1">
    <citation type="submission" date="2019-11" db="EMBL/GenBank/DDBJ databases">
        <authorList>
            <person name="Feng L."/>
        </authorList>
    </citation>
    <scope>NUCLEOTIDE SEQUENCE</scope>
    <source>
        <strain evidence="10">PclaraLFYP37</strain>
    </source>
</reference>
<dbReference type="RefSeq" id="WP_008622247.1">
    <property type="nucleotide sequence ID" value="NZ_AP025941.1"/>
</dbReference>
<dbReference type="GO" id="GO:0022857">
    <property type="term" value="F:transmembrane transporter activity"/>
    <property type="evidence" value="ECO:0007669"/>
    <property type="project" value="InterPro"/>
</dbReference>
<dbReference type="InterPro" id="IPR000390">
    <property type="entry name" value="Small_drug/metabolite_transptr"/>
</dbReference>
<evidence type="ECO:0000256" key="3">
    <source>
        <dbReference type="ARBA" id="ARBA00022475"/>
    </source>
</evidence>
<keyword evidence="5" id="KW-1133">Transmembrane helix</keyword>
<organism evidence="10">
    <name type="scientific">Paraprevotella clara</name>
    <dbReference type="NCBI Taxonomy" id="454154"/>
    <lineage>
        <taxon>Bacteria</taxon>
        <taxon>Pseudomonadati</taxon>
        <taxon>Bacteroidota</taxon>
        <taxon>Bacteroidia</taxon>
        <taxon>Bacteroidales</taxon>
        <taxon>Prevotellaceae</taxon>
        <taxon>Paraprevotella</taxon>
    </lineage>
</organism>
<comment type="similarity">
    <text evidence="7">Belongs to the drug/metabolite transporter (DMT) superfamily. Small multidrug resistance (SMR) (TC 2.A.7.1) family. Gdx/SugE subfamily.</text>
</comment>
<comment type="subcellular location">
    <subcellularLocation>
        <location evidence="1 9">Cell membrane</location>
        <topology evidence="1 9">Multi-pass membrane protein</topology>
    </subcellularLocation>
</comment>
<dbReference type="GO" id="GO:0005886">
    <property type="term" value="C:plasma membrane"/>
    <property type="evidence" value="ECO:0007669"/>
    <property type="project" value="UniProtKB-SubCell"/>
</dbReference>
<gene>
    <name evidence="10" type="primary">ykkD</name>
    <name evidence="10" type="ORF">PCLFYP37_01398</name>
</gene>
<name>A0A6N3AET5_9BACT</name>
<accession>A0A6N3AET5</accession>
<dbReference type="Pfam" id="PF00893">
    <property type="entry name" value="Multi_Drug_Res"/>
    <property type="match status" value="1"/>
</dbReference>
<proteinExistence type="inferred from homology"/>
<keyword evidence="6" id="KW-0472">Membrane</keyword>
<evidence type="ECO:0000256" key="4">
    <source>
        <dbReference type="ARBA" id="ARBA00022692"/>
    </source>
</evidence>
<dbReference type="PANTHER" id="PTHR30561">
    <property type="entry name" value="SMR FAMILY PROTON-DEPENDENT DRUG EFFLUX TRANSPORTER SUGE"/>
    <property type="match status" value="1"/>
</dbReference>
<dbReference type="AlphaFoldDB" id="A0A6N3AET5"/>
<dbReference type="GeneID" id="93558456"/>
<dbReference type="EMBL" id="CACRUT010000008">
    <property type="protein sequence ID" value="VYT89253.1"/>
    <property type="molecule type" value="Genomic_DNA"/>
</dbReference>
<evidence type="ECO:0000256" key="7">
    <source>
        <dbReference type="ARBA" id="ARBA00038151"/>
    </source>
</evidence>
<keyword evidence="3" id="KW-1003">Cell membrane</keyword>
<evidence type="ECO:0000256" key="1">
    <source>
        <dbReference type="ARBA" id="ARBA00004651"/>
    </source>
</evidence>
<keyword evidence="2" id="KW-0813">Transport</keyword>
<evidence type="ECO:0000256" key="5">
    <source>
        <dbReference type="ARBA" id="ARBA00022989"/>
    </source>
</evidence>
<dbReference type="InterPro" id="IPR045324">
    <property type="entry name" value="Small_multidrug_res"/>
</dbReference>
<dbReference type="SUPFAM" id="SSF103481">
    <property type="entry name" value="Multidrug resistance efflux transporter EmrE"/>
    <property type="match status" value="1"/>
</dbReference>
<evidence type="ECO:0000256" key="8">
    <source>
        <dbReference type="ARBA" id="ARBA00039168"/>
    </source>
</evidence>
<sequence>MNWIALIGAGLCEVAFTFCMGRLKGVSGWEFYSWLLGFLCCMSLSMYLLIKAIQTIPIGTAYPIWTGIGAAGTVLLGILFFHEPATFWRLFFISTLVISVVGLKMV</sequence>
<keyword evidence="4 9" id="KW-0812">Transmembrane</keyword>
<dbReference type="InterPro" id="IPR037185">
    <property type="entry name" value="EmrE-like"/>
</dbReference>